<feature type="compositionally biased region" description="Acidic residues" evidence="1">
    <location>
        <begin position="22"/>
        <end position="37"/>
    </location>
</feature>
<evidence type="ECO:0000256" key="1">
    <source>
        <dbReference type="SAM" id="MobiDB-lite"/>
    </source>
</evidence>
<sequence length="118" mass="12856">MVLYIYGEGNGHRERRRNPVDGDPDGGGGEDDGDDSDLGFFSYGREIEQLRRSRYRGNVIEIEGFEFQLMTCILSAETEGGYGGVGGEWFLICACDQILLKEVEKVVPGSGVDGEGGI</sequence>
<gene>
    <name evidence="2" type="ORF">LVIROSA_LOCUS29129</name>
</gene>
<evidence type="ECO:0000313" key="3">
    <source>
        <dbReference type="Proteomes" id="UP001157418"/>
    </source>
</evidence>
<accession>A0AAU9NZG7</accession>
<dbReference type="EMBL" id="CAKMRJ010005412">
    <property type="protein sequence ID" value="CAH1443192.1"/>
    <property type="molecule type" value="Genomic_DNA"/>
</dbReference>
<evidence type="ECO:0000313" key="2">
    <source>
        <dbReference type="EMBL" id="CAH1443192.1"/>
    </source>
</evidence>
<name>A0AAU9NZG7_9ASTR</name>
<comment type="caution">
    <text evidence="2">The sequence shown here is derived from an EMBL/GenBank/DDBJ whole genome shotgun (WGS) entry which is preliminary data.</text>
</comment>
<dbReference type="Proteomes" id="UP001157418">
    <property type="component" value="Unassembled WGS sequence"/>
</dbReference>
<keyword evidence="3" id="KW-1185">Reference proteome</keyword>
<organism evidence="2 3">
    <name type="scientific">Lactuca virosa</name>
    <dbReference type="NCBI Taxonomy" id="75947"/>
    <lineage>
        <taxon>Eukaryota</taxon>
        <taxon>Viridiplantae</taxon>
        <taxon>Streptophyta</taxon>
        <taxon>Embryophyta</taxon>
        <taxon>Tracheophyta</taxon>
        <taxon>Spermatophyta</taxon>
        <taxon>Magnoliopsida</taxon>
        <taxon>eudicotyledons</taxon>
        <taxon>Gunneridae</taxon>
        <taxon>Pentapetalae</taxon>
        <taxon>asterids</taxon>
        <taxon>campanulids</taxon>
        <taxon>Asterales</taxon>
        <taxon>Asteraceae</taxon>
        <taxon>Cichorioideae</taxon>
        <taxon>Cichorieae</taxon>
        <taxon>Lactucinae</taxon>
        <taxon>Lactuca</taxon>
    </lineage>
</organism>
<dbReference type="AlphaFoldDB" id="A0AAU9NZG7"/>
<proteinExistence type="predicted"/>
<feature type="region of interest" description="Disordered" evidence="1">
    <location>
        <begin position="8"/>
        <end position="37"/>
    </location>
</feature>
<protein>
    <submittedName>
        <fullName evidence="2">Uncharacterized protein</fullName>
    </submittedName>
</protein>
<reference evidence="2 3" key="1">
    <citation type="submission" date="2022-01" db="EMBL/GenBank/DDBJ databases">
        <authorList>
            <person name="Xiong W."/>
            <person name="Schranz E."/>
        </authorList>
    </citation>
    <scope>NUCLEOTIDE SEQUENCE [LARGE SCALE GENOMIC DNA]</scope>
</reference>